<proteinExistence type="predicted"/>
<reference evidence="2" key="1">
    <citation type="journal article" date="2023" name="Int. J. Syst. Evol. Microbiol.">
        <title>Mesoterricola silvestris gen. nov., sp. nov., Mesoterricola sediminis sp. nov., Geothrix oryzae sp. nov., Geothrix edaphica sp. nov., Geothrix rubra sp. nov., and Geothrix limicola sp. nov., six novel members of Acidobacteriota isolated from soils.</title>
        <authorList>
            <person name="Itoh H."/>
            <person name="Sugisawa Y."/>
            <person name="Mise K."/>
            <person name="Xu Z."/>
            <person name="Kuniyasu M."/>
            <person name="Ushijima N."/>
            <person name="Kawano K."/>
            <person name="Kobayashi E."/>
            <person name="Shiratori Y."/>
            <person name="Masuda Y."/>
            <person name="Senoo K."/>
        </authorList>
    </citation>
    <scope>NUCLEOTIDE SEQUENCE</scope>
    <source>
        <strain evidence="2">W786</strain>
    </source>
</reference>
<dbReference type="SUPFAM" id="SSF54637">
    <property type="entry name" value="Thioesterase/thiol ester dehydrase-isomerase"/>
    <property type="match status" value="1"/>
</dbReference>
<dbReference type="AlphaFoldDB" id="A0AA48GQF1"/>
<protein>
    <recommendedName>
        <fullName evidence="1">ApeI dehydratase-like domain-containing protein</fullName>
    </recommendedName>
</protein>
<sequence>MRFPEGRGGTVAPGRAEFAIQVEADLLGFQGHFPQEPILPGVTQLDWAVHFGRLAFPGLGAFRGVDQLKFKEPIRPGEALVLQLEHDPERGRLRFALRGAAGPKSSGVVRFHPEG</sequence>
<dbReference type="Gene3D" id="3.10.129.10">
    <property type="entry name" value="Hotdog Thioesterase"/>
    <property type="match status" value="1"/>
</dbReference>
<dbReference type="EMBL" id="AP027081">
    <property type="protein sequence ID" value="BDU75684.1"/>
    <property type="molecule type" value="Genomic_DNA"/>
</dbReference>
<dbReference type="RefSeq" id="WP_243331218.1">
    <property type="nucleotide sequence ID" value="NZ_AP027081.1"/>
</dbReference>
<dbReference type="InterPro" id="IPR054545">
    <property type="entry name" value="ApeI-like"/>
</dbReference>
<name>A0AA48GQF1_9BACT</name>
<dbReference type="InterPro" id="IPR016962">
    <property type="entry name" value="Dehydrase_ECs4332_prd"/>
</dbReference>
<evidence type="ECO:0000313" key="3">
    <source>
        <dbReference type="Proteomes" id="UP001228113"/>
    </source>
</evidence>
<accession>A0AA48GQF1</accession>
<evidence type="ECO:0000313" key="2">
    <source>
        <dbReference type="EMBL" id="BDU75684.1"/>
    </source>
</evidence>
<evidence type="ECO:0000259" key="1">
    <source>
        <dbReference type="Pfam" id="PF22818"/>
    </source>
</evidence>
<feature type="domain" description="ApeI dehydratase-like" evidence="1">
    <location>
        <begin position="15"/>
        <end position="102"/>
    </location>
</feature>
<gene>
    <name evidence="2" type="ORF">METESE_06420</name>
</gene>
<dbReference type="PIRSF" id="PIRSF030962">
    <property type="entry name" value="Dehydrase_ECs4332_prd"/>
    <property type="match status" value="1"/>
</dbReference>
<dbReference type="KEGG" id="msea:METESE_06420"/>
<organism evidence="2 3">
    <name type="scientific">Mesoterricola sediminis</name>
    <dbReference type="NCBI Taxonomy" id="2927980"/>
    <lineage>
        <taxon>Bacteria</taxon>
        <taxon>Pseudomonadati</taxon>
        <taxon>Acidobacteriota</taxon>
        <taxon>Holophagae</taxon>
        <taxon>Holophagales</taxon>
        <taxon>Holophagaceae</taxon>
        <taxon>Mesoterricola</taxon>
    </lineage>
</organism>
<keyword evidence="3" id="KW-1185">Reference proteome</keyword>
<dbReference type="InterPro" id="IPR029069">
    <property type="entry name" value="HotDog_dom_sf"/>
</dbReference>
<dbReference type="Pfam" id="PF22818">
    <property type="entry name" value="ApeI-like"/>
    <property type="match status" value="1"/>
</dbReference>
<dbReference type="Proteomes" id="UP001228113">
    <property type="component" value="Chromosome"/>
</dbReference>